<accession>A0AA39T9L4</accession>
<evidence type="ECO:0000313" key="1">
    <source>
        <dbReference type="EMBL" id="KAK0474131.1"/>
    </source>
</evidence>
<sequence length="658" mass="73935">MRNHNILATIDQLPDGVAWKLQTLKLTGDKLDVDGKALTEDLELWWRDPLEVIKDLMGNPAFCEVMKYAPEKLFEDVAGERAIVNQMWTAEWWWQLQQTLPFGATIVPMILSLDKTRLSQFHGDKSAWPVYLTLGNILKSIHRDASSHTTMGKFDCYTKKARQFARYRLFHHCMSIIMKSVAEAGQTGSMVTCADAFFRKVWPILAAYVADYPEQCLIACCKENHCLICTVAPDKQGENCSCPYRDPTLTLEMLKRKSSGELSPAFNKEWDDLGLRPVFQPFWQDLPHSNIFQVFTPDLLHQLHKGVFKDHLVQWSMVDHPGLRHFKNGISGLSQTTGHEHKAMEQVFLGVVAGAVPDHVVKAVKAALDFIYYSSLHSHTSQTLAALTTALDNFHTHKDIFIELGIREHFNIPKIHSMQHYVTSNGCDYTIQMTTWLCRQEAVDRFSSFLSCDVNGPTDSTGILSCPSSSVVPYKQVKTASNSAPLGFHVASTHPRGLLSISASVIIQGHHAMRFLESLTVFLRAHGCRLTPQGFDTFDLFKRITVELPAIPQASPKELKNIICATPPIPAQGHRAAEDAHLDFTYIQTGERNKRTEGTPVQGLRAAHVHVLFRLSTVYGIKTAVPLAYTPSTGLYAISQSTRMGHIYREIIEVDRIV</sequence>
<dbReference type="EMBL" id="JAUEPU010000182">
    <property type="protein sequence ID" value="KAK0474131.1"/>
    <property type="molecule type" value="Genomic_DNA"/>
</dbReference>
<dbReference type="Pfam" id="PF18759">
    <property type="entry name" value="Plavaka"/>
    <property type="match status" value="1"/>
</dbReference>
<dbReference type="Proteomes" id="UP001175228">
    <property type="component" value="Unassembled WGS sequence"/>
</dbReference>
<proteinExistence type="predicted"/>
<dbReference type="AlphaFoldDB" id="A0AA39T9L4"/>
<protein>
    <submittedName>
        <fullName evidence="1">Uncharacterized protein</fullName>
    </submittedName>
</protein>
<name>A0AA39T9L4_9AGAR</name>
<comment type="caution">
    <text evidence="1">The sequence shown here is derived from an EMBL/GenBank/DDBJ whole genome shotgun (WGS) entry which is preliminary data.</text>
</comment>
<gene>
    <name evidence="1" type="ORF">EDD18DRAFT_1313532</name>
</gene>
<organism evidence="1 2">
    <name type="scientific">Armillaria luteobubalina</name>
    <dbReference type="NCBI Taxonomy" id="153913"/>
    <lineage>
        <taxon>Eukaryota</taxon>
        <taxon>Fungi</taxon>
        <taxon>Dikarya</taxon>
        <taxon>Basidiomycota</taxon>
        <taxon>Agaricomycotina</taxon>
        <taxon>Agaricomycetes</taxon>
        <taxon>Agaricomycetidae</taxon>
        <taxon>Agaricales</taxon>
        <taxon>Marasmiineae</taxon>
        <taxon>Physalacriaceae</taxon>
        <taxon>Armillaria</taxon>
    </lineage>
</organism>
<evidence type="ECO:0000313" key="2">
    <source>
        <dbReference type="Proteomes" id="UP001175228"/>
    </source>
</evidence>
<dbReference type="InterPro" id="IPR041078">
    <property type="entry name" value="Plavaka"/>
</dbReference>
<reference evidence="1" key="1">
    <citation type="submission" date="2023-06" db="EMBL/GenBank/DDBJ databases">
        <authorList>
            <consortium name="Lawrence Berkeley National Laboratory"/>
            <person name="Ahrendt S."/>
            <person name="Sahu N."/>
            <person name="Indic B."/>
            <person name="Wong-Bajracharya J."/>
            <person name="Merenyi Z."/>
            <person name="Ke H.-M."/>
            <person name="Monk M."/>
            <person name="Kocsube S."/>
            <person name="Drula E."/>
            <person name="Lipzen A."/>
            <person name="Balint B."/>
            <person name="Henrissat B."/>
            <person name="Andreopoulos B."/>
            <person name="Martin F.M."/>
            <person name="Harder C.B."/>
            <person name="Rigling D."/>
            <person name="Ford K.L."/>
            <person name="Foster G.D."/>
            <person name="Pangilinan J."/>
            <person name="Papanicolaou A."/>
            <person name="Barry K."/>
            <person name="LaButti K."/>
            <person name="Viragh M."/>
            <person name="Koriabine M."/>
            <person name="Yan M."/>
            <person name="Riley R."/>
            <person name="Champramary S."/>
            <person name="Plett K.L."/>
            <person name="Tsai I.J."/>
            <person name="Slot J."/>
            <person name="Sipos G."/>
            <person name="Plett J."/>
            <person name="Nagy L.G."/>
            <person name="Grigoriev I.V."/>
        </authorList>
    </citation>
    <scope>NUCLEOTIDE SEQUENCE</scope>
    <source>
        <strain evidence="1">HWK02</strain>
    </source>
</reference>
<keyword evidence="2" id="KW-1185">Reference proteome</keyword>